<keyword evidence="3" id="KW-1185">Reference proteome</keyword>
<feature type="compositionally biased region" description="Acidic residues" evidence="1">
    <location>
        <begin position="41"/>
        <end position="56"/>
    </location>
</feature>
<dbReference type="AlphaFoldDB" id="A0A369J7N3"/>
<name>A0A369J7N3_HYPMA</name>
<feature type="compositionally biased region" description="Basic and acidic residues" evidence="1">
    <location>
        <begin position="1"/>
        <end position="10"/>
    </location>
</feature>
<comment type="caution">
    <text evidence="2">The sequence shown here is derived from an EMBL/GenBank/DDBJ whole genome shotgun (WGS) entry which is preliminary data.</text>
</comment>
<protein>
    <submittedName>
        <fullName evidence="2">Uncharacterized protein</fullName>
    </submittedName>
</protein>
<dbReference type="Proteomes" id="UP000076154">
    <property type="component" value="Unassembled WGS sequence"/>
</dbReference>
<feature type="compositionally biased region" description="Basic and acidic residues" evidence="1">
    <location>
        <begin position="113"/>
        <end position="128"/>
    </location>
</feature>
<organism evidence="2 3">
    <name type="scientific">Hypsizygus marmoreus</name>
    <name type="common">White beech mushroom</name>
    <name type="synonym">Agaricus marmoreus</name>
    <dbReference type="NCBI Taxonomy" id="39966"/>
    <lineage>
        <taxon>Eukaryota</taxon>
        <taxon>Fungi</taxon>
        <taxon>Dikarya</taxon>
        <taxon>Basidiomycota</taxon>
        <taxon>Agaricomycotina</taxon>
        <taxon>Agaricomycetes</taxon>
        <taxon>Agaricomycetidae</taxon>
        <taxon>Agaricales</taxon>
        <taxon>Tricholomatineae</taxon>
        <taxon>Lyophyllaceae</taxon>
        <taxon>Hypsizygus</taxon>
    </lineage>
</organism>
<feature type="region of interest" description="Disordered" evidence="1">
    <location>
        <begin position="1"/>
        <end position="165"/>
    </location>
</feature>
<feature type="compositionally biased region" description="Basic and acidic residues" evidence="1">
    <location>
        <begin position="81"/>
        <end position="105"/>
    </location>
</feature>
<evidence type="ECO:0000313" key="3">
    <source>
        <dbReference type="Proteomes" id="UP000076154"/>
    </source>
</evidence>
<evidence type="ECO:0000256" key="1">
    <source>
        <dbReference type="SAM" id="MobiDB-lite"/>
    </source>
</evidence>
<proteinExistence type="predicted"/>
<dbReference type="EMBL" id="LUEZ02000143">
    <property type="protein sequence ID" value="RDB15723.1"/>
    <property type="molecule type" value="Genomic_DNA"/>
</dbReference>
<sequence>MAHPRPHFEVTTEEVDDDPPTKPKTKNKAQSRINFELKIEDIDEGTYESLDCDEEHESLYSSVHPRTPYGPKDTISDDEQSSGRDKENPGCPTVDRKDDESDVEQKTLPSGPQEREDMWYKAARKENVGTKSPAGHQHSKRRSQNEDSPFEDQSSTHLVPRSRRAQILGEYKHQLGVSLTSQSQSSWEQTGAGQD</sequence>
<evidence type="ECO:0000313" key="2">
    <source>
        <dbReference type="EMBL" id="RDB15723.1"/>
    </source>
</evidence>
<gene>
    <name evidence="2" type="ORF">Hypma_003961</name>
</gene>
<dbReference type="InParanoid" id="A0A369J7N3"/>
<accession>A0A369J7N3</accession>
<reference evidence="2" key="1">
    <citation type="submission" date="2018-04" db="EMBL/GenBank/DDBJ databases">
        <title>Whole genome sequencing of Hypsizygus marmoreus.</title>
        <authorList>
            <person name="Choi I.-G."/>
            <person name="Min B."/>
            <person name="Kim J.-G."/>
            <person name="Kim S."/>
            <person name="Oh Y.-L."/>
            <person name="Kong W.-S."/>
            <person name="Park H."/>
            <person name="Jeong J."/>
            <person name="Song E.-S."/>
        </authorList>
    </citation>
    <scope>NUCLEOTIDE SEQUENCE [LARGE SCALE GENOMIC DNA]</scope>
    <source>
        <strain evidence="2">51987-8</strain>
    </source>
</reference>